<feature type="transmembrane region" description="Helical" evidence="1">
    <location>
        <begin position="128"/>
        <end position="152"/>
    </location>
</feature>
<dbReference type="GO" id="GO:0008962">
    <property type="term" value="F:phosphatidylglycerophosphatase activity"/>
    <property type="evidence" value="ECO:0007669"/>
    <property type="project" value="InterPro"/>
</dbReference>
<dbReference type="PIRSF" id="PIRSF006162">
    <property type="entry name" value="PgpA"/>
    <property type="match status" value="1"/>
</dbReference>
<reference evidence="3 4" key="1">
    <citation type="submission" date="2019-05" db="EMBL/GenBank/DDBJ databases">
        <title>Draft Whole-Genome sequence of the green sulfur bacterium Prosthecochloris vibrioformis DSM 260.</title>
        <authorList>
            <person name="Meyer T.E."/>
            <person name="Kyndt J.A."/>
        </authorList>
    </citation>
    <scope>NUCLEOTIDE SEQUENCE [LARGE SCALE GENOMIC DNA]</scope>
    <source>
        <strain evidence="3 4">DSM 260</strain>
    </source>
</reference>
<keyword evidence="1" id="KW-0812">Transmembrane</keyword>
<sequence length="158" mass="16753">MREAVACGIGSVGGLGYAPFAPGTVTSFAALLPFAVIPGFASSPFLFAGILLLFIPGLWAASVMEEIYGEDPSQVTVDELLGQWISLALLPQEPLVLLLGFALFRFFDIVKPEPVDSAQRLPGGWGVMVDDILAGVYANLSARLILFVLSYVSVSFAL</sequence>
<dbReference type="CDD" id="cd06971">
    <property type="entry name" value="PgpA"/>
    <property type="match status" value="1"/>
</dbReference>
<dbReference type="InterPro" id="IPR026037">
    <property type="entry name" value="PgpA"/>
</dbReference>
<gene>
    <name evidence="3" type="ORF">FGF68_06485</name>
</gene>
<dbReference type="InterPro" id="IPR007686">
    <property type="entry name" value="YutG/PgpA"/>
</dbReference>
<feature type="domain" description="YutG/PgpA" evidence="2">
    <location>
        <begin position="9"/>
        <end position="145"/>
    </location>
</feature>
<organism evidence="3 4">
    <name type="scientific">Prosthecochloris vibrioformis</name>
    <name type="common">Chlorobium vibrioforme</name>
    <dbReference type="NCBI Taxonomy" id="1098"/>
    <lineage>
        <taxon>Bacteria</taxon>
        <taxon>Pseudomonadati</taxon>
        <taxon>Chlorobiota</taxon>
        <taxon>Chlorobiia</taxon>
        <taxon>Chlorobiales</taxon>
        <taxon>Chlorobiaceae</taxon>
        <taxon>Prosthecochloris</taxon>
    </lineage>
</organism>
<keyword evidence="4" id="KW-1185">Reference proteome</keyword>
<feature type="transmembrane region" description="Helical" evidence="1">
    <location>
        <begin position="84"/>
        <end position="107"/>
    </location>
</feature>
<dbReference type="EMBL" id="VDCI01000004">
    <property type="protein sequence ID" value="TNJ36706.1"/>
    <property type="molecule type" value="Genomic_DNA"/>
</dbReference>
<keyword evidence="1" id="KW-1133">Transmembrane helix</keyword>
<dbReference type="Pfam" id="PF04608">
    <property type="entry name" value="PgpA"/>
    <property type="match status" value="1"/>
</dbReference>
<name>A0A5C4RZN5_PROVB</name>
<keyword evidence="1" id="KW-0472">Membrane</keyword>
<dbReference type="RefSeq" id="WP_139626590.1">
    <property type="nucleotide sequence ID" value="NZ_VDCI01000004.1"/>
</dbReference>
<dbReference type="Proteomes" id="UP000309544">
    <property type="component" value="Unassembled WGS sequence"/>
</dbReference>
<comment type="caution">
    <text evidence="3">The sequence shown here is derived from an EMBL/GenBank/DDBJ whole genome shotgun (WGS) entry which is preliminary data.</text>
</comment>
<dbReference type="AlphaFoldDB" id="A0A5C4RZN5"/>
<accession>A0A5C4RZN5</accession>
<feature type="transmembrane region" description="Helical" evidence="1">
    <location>
        <begin position="45"/>
        <end position="64"/>
    </location>
</feature>
<evidence type="ECO:0000256" key="1">
    <source>
        <dbReference type="SAM" id="Phobius"/>
    </source>
</evidence>
<proteinExistence type="predicted"/>
<evidence type="ECO:0000259" key="2">
    <source>
        <dbReference type="Pfam" id="PF04608"/>
    </source>
</evidence>
<protein>
    <submittedName>
        <fullName evidence="3">Phosphatidylglycerophosphatase A</fullName>
    </submittedName>
</protein>
<dbReference type="PANTHER" id="PTHR36305:SF1">
    <property type="entry name" value="PHOSPHATIDYLGLYCEROPHOSPHATASE A"/>
    <property type="match status" value="1"/>
</dbReference>
<dbReference type="InterPro" id="IPR036681">
    <property type="entry name" value="PgpA-like_sf"/>
</dbReference>
<dbReference type="GO" id="GO:0006629">
    <property type="term" value="P:lipid metabolic process"/>
    <property type="evidence" value="ECO:0007669"/>
    <property type="project" value="InterPro"/>
</dbReference>
<dbReference type="SUPFAM" id="SSF101307">
    <property type="entry name" value="YutG-like"/>
    <property type="match status" value="1"/>
</dbReference>
<evidence type="ECO:0000313" key="3">
    <source>
        <dbReference type="EMBL" id="TNJ36706.1"/>
    </source>
</evidence>
<dbReference type="PANTHER" id="PTHR36305">
    <property type="entry name" value="PHOSPHATIDYLGLYCEROPHOSPHATASE A"/>
    <property type="match status" value="1"/>
</dbReference>
<evidence type="ECO:0000313" key="4">
    <source>
        <dbReference type="Proteomes" id="UP000309544"/>
    </source>
</evidence>